<feature type="transmembrane region" description="Helical" evidence="2">
    <location>
        <begin position="102"/>
        <end position="126"/>
    </location>
</feature>
<name>A0A1H5UD02_9ACTN</name>
<keyword evidence="2" id="KW-1133">Transmembrane helix</keyword>
<feature type="region of interest" description="Disordered" evidence="1">
    <location>
        <begin position="1"/>
        <end position="35"/>
    </location>
</feature>
<keyword evidence="2" id="KW-0812">Transmembrane</keyword>
<feature type="compositionally biased region" description="Polar residues" evidence="1">
    <location>
        <begin position="1"/>
        <end position="14"/>
    </location>
</feature>
<gene>
    <name evidence="3" type="ORF">SAMN05444920_101488</name>
</gene>
<keyword evidence="4" id="KW-1185">Reference proteome</keyword>
<protein>
    <submittedName>
        <fullName evidence="3">Uncharacterized protein</fullName>
    </submittedName>
</protein>
<evidence type="ECO:0000313" key="3">
    <source>
        <dbReference type="EMBL" id="SEF72983.1"/>
    </source>
</evidence>
<feature type="transmembrane region" description="Helical" evidence="2">
    <location>
        <begin position="68"/>
        <end position="90"/>
    </location>
</feature>
<organism evidence="3 4">
    <name type="scientific">Nonomuraea solani</name>
    <dbReference type="NCBI Taxonomy" id="1144553"/>
    <lineage>
        <taxon>Bacteria</taxon>
        <taxon>Bacillati</taxon>
        <taxon>Actinomycetota</taxon>
        <taxon>Actinomycetes</taxon>
        <taxon>Streptosporangiales</taxon>
        <taxon>Streptosporangiaceae</taxon>
        <taxon>Nonomuraea</taxon>
    </lineage>
</organism>
<evidence type="ECO:0000256" key="1">
    <source>
        <dbReference type="SAM" id="MobiDB-lite"/>
    </source>
</evidence>
<feature type="compositionally biased region" description="Basic and acidic residues" evidence="1">
    <location>
        <begin position="16"/>
        <end position="30"/>
    </location>
</feature>
<dbReference type="Proteomes" id="UP000236732">
    <property type="component" value="Unassembled WGS sequence"/>
</dbReference>
<dbReference type="AlphaFoldDB" id="A0A1H5UD02"/>
<proteinExistence type="predicted"/>
<reference evidence="3 4" key="1">
    <citation type="submission" date="2016-10" db="EMBL/GenBank/DDBJ databases">
        <authorList>
            <person name="de Groot N.N."/>
        </authorList>
    </citation>
    <scope>NUCLEOTIDE SEQUENCE [LARGE SCALE GENOMIC DNA]</scope>
    <source>
        <strain evidence="3 4">CGMCC 4.7037</strain>
    </source>
</reference>
<feature type="transmembrane region" description="Helical" evidence="2">
    <location>
        <begin position="39"/>
        <end position="62"/>
    </location>
</feature>
<dbReference type="EMBL" id="FNVT01000001">
    <property type="protein sequence ID" value="SEF72983.1"/>
    <property type="molecule type" value="Genomic_DNA"/>
</dbReference>
<dbReference type="InterPro" id="IPR036259">
    <property type="entry name" value="MFS_trans_sf"/>
</dbReference>
<accession>A0A1H5UD02</accession>
<evidence type="ECO:0000256" key="2">
    <source>
        <dbReference type="SAM" id="Phobius"/>
    </source>
</evidence>
<dbReference type="SUPFAM" id="SSF103473">
    <property type="entry name" value="MFS general substrate transporter"/>
    <property type="match status" value="1"/>
</dbReference>
<sequence length="145" mass="15511">MEGFPNMTSEQDSPPSDERFGEGHEPDESVYRTPPPRTVTIAATLWISLGALLVAGMVYYALDPRSAPLSTGLLTLVVWIGVGVAFIVLGKLMRQGSTRARTALTVMGIVSLAGLWTALLVVPAIVLQFRPASSAWFKAINTGKP</sequence>
<keyword evidence="2" id="KW-0472">Membrane</keyword>
<evidence type="ECO:0000313" key="4">
    <source>
        <dbReference type="Proteomes" id="UP000236732"/>
    </source>
</evidence>